<organism evidence="2 3">
    <name type="scientific">Streptomyces chilikensis</name>
    <dbReference type="NCBI Taxonomy" id="1194079"/>
    <lineage>
        <taxon>Bacteria</taxon>
        <taxon>Bacillati</taxon>
        <taxon>Actinomycetota</taxon>
        <taxon>Actinomycetes</taxon>
        <taxon>Kitasatosporales</taxon>
        <taxon>Streptomycetaceae</taxon>
        <taxon>Streptomyces</taxon>
    </lineage>
</organism>
<keyword evidence="1" id="KW-1133">Transmembrane helix</keyword>
<evidence type="ECO:0000256" key="1">
    <source>
        <dbReference type="SAM" id="Phobius"/>
    </source>
</evidence>
<reference evidence="2 3" key="1">
    <citation type="submission" date="2024-06" db="EMBL/GenBank/DDBJ databases">
        <title>The Natural Products Discovery Center: Release of the First 8490 Sequenced Strains for Exploring Actinobacteria Biosynthetic Diversity.</title>
        <authorList>
            <person name="Kalkreuter E."/>
            <person name="Kautsar S.A."/>
            <person name="Yang D."/>
            <person name="Bader C.D."/>
            <person name="Teijaro C.N."/>
            <person name="Fluegel L."/>
            <person name="Davis C.M."/>
            <person name="Simpson J.R."/>
            <person name="Lauterbach L."/>
            <person name="Steele A.D."/>
            <person name="Gui C."/>
            <person name="Meng S."/>
            <person name="Li G."/>
            <person name="Viehrig K."/>
            <person name="Ye F."/>
            <person name="Su P."/>
            <person name="Kiefer A.F."/>
            <person name="Nichols A."/>
            <person name="Cepeda A.J."/>
            <person name="Yan W."/>
            <person name="Fan B."/>
            <person name="Jiang Y."/>
            <person name="Adhikari A."/>
            <person name="Zheng C.-J."/>
            <person name="Schuster L."/>
            <person name="Cowan T.M."/>
            <person name="Smanski M.J."/>
            <person name="Chevrette M.G."/>
            <person name="De Carvalho L.P.S."/>
            <person name="Shen B."/>
        </authorList>
    </citation>
    <scope>NUCLEOTIDE SEQUENCE [LARGE SCALE GENOMIC DNA]</scope>
    <source>
        <strain evidence="2 3">NPDC048117</strain>
    </source>
</reference>
<comment type="caution">
    <text evidence="2">The sequence shown here is derived from an EMBL/GenBank/DDBJ whole genome shotgun (WGS) entry which is preliminary data.</text>
</comment>
<accession>A0ABV3EQD3</accession>
<dbReference type="EMBL" id="JBEZNA010000026">
    <property type="protein sequence ID" value="MEU9578321.1"/>
    <property type="molecule type" value="Genomic_DNA"/>
</dbReference>
<proteinExistence type="predicted"/>
<evidence type="ECO:0000313" key="2">
    <source>
        <dbReference type="EMBL" id="MEU9578321.1"/>
    </source>
</evidence>
<keyword evidence="3" id="KW-1185">Reference proteome</keyword>
<keyword evidence="1" id="KW-0812">Transmembrane</keyword>
<gene>
    <name evidence="2" type="ORF">AB0D95_13815</name>
</gene>
<feature type="transmembrane region" description="Helical" evidence="1">
    <location>
        <begin position="32"/>
        <end position="51"/>
    </location>
</feature>
<keyword evidence="1" id="KW-0472">Membrane</keyword>
<evidence type="ECO:0000313" key="3">
    <source>
        <dbReference type="Proteomes" id="UP001551584"/>
    </source>
</evidence>
<dbReference type="RefSeq" id="WP_359272261.1">
    <property type="nucleotide sequence ID" value="NZ_JBEZNA010000026.1"/>
</dbReference>
<sequence>MRRHDTTRPWGERALLTAYWALSGYGLRAIRAVAWLGAAMAVTIAVMVLWGQPADVPKPTTTGRQVSVGQKIVLTTDTSGPVNPTGPLAERVTTERFEKSLRVVIDSVVLRSSGQDLTTVGTYTEMASRIAEPVLLGLAVLTVRSRVKR</sequence>
<name>A0ABV3EQD3_9ACTN</name>
<protein>
    <submittedName>
        <fullName evidence="2">Uncharacterized protein</fullName>
    </submittedName>
</protein>
<dbReference type="Proteomes" id="UP001551584">
    <property type="component" value="Unassembled WGS sequence"/>
</dbReference>